<keyword evidence="6 8" id="KW-0413">Isomerase</keyword>
<reference evidence="8" key="1">
    <citation type="submission" date="2019-08" db="EMBL/GenBank/DDBJ databases">
        <authorList>
            <person name="Kucharzyk K."/>
            <person name="Murdoch R.W."/>
            <person name="Higgins S."/>
            <person name="Loffler F."/>
        </authorList>
    </citation>
    <scope>NUCLEOTIDE SEQUENCE</scope>
</reference>
<comment type="pathway">
    <text evidence="1">Amino-acid biosynthesis; L-tryptophan biosynthesis; L-tryptophan from chorismate: step 3/5.</text>
</comment>
<dbReference type="UniPathway" id="UPA00035">
    <property type="reaction ID" value="UER00042"/>
</dbReference>
<dbReference type="AlphaFoldDB" id="A0A645I9E0"/>
<keyword evidence="4" id="KW-0822">Tryptophan biosynthesis</keyword>
<proteinExistence type="inferred from homology"/>
<organism evidence="8">
    <name type="scientific">bioreactor metagenome</name>
    <dbReference type="NCBI Taxonomy" id="1076179"/>
    <lineage>
        <taxon>unclassified sequences</taxon>
        <taxon>metagenomes</taxon>
        <taxon>ecological metagenomes</taxon>
    </lineage>
</organism>
<dbReference type="HAMAP" id="MF_00135">
    <property type="entry name" value="PRAI"/>
    <property type="match status" value="1"/>
</dbReference>
<dbReference type="InterPro" id="IPR013785">
    <property type="entry name" value="Aldolase_TIM"/>
</dbReference>
<accession>A0A645I9E0</accession>
<dbReference type="EMBL" id="VSSQ01109093">
    <property type="protein sequence ID" value="MPN47526.1"/>
    <property type="molecule type" value="Genomic_DNA"/>
</dbReference>
<sequence>MFRLCDAEYVNEAMPDYAGFVFYEKSHRFVDERRAAKLRSKIAQSIHTVGVFVDHDPHYIKTLYENGIISVVQLHGTESEAYIAKLRAMLPGVQIWKAFKVRSEADIAAAQSCDADCILLDNGYGTGQCFDWSLISDVKRPMILAGGLNAENIAEAIDRFHPFAVDISSGVETDKVKDKSKILAAVAAVRGK</sequence>
<evidence type="ECO:0000313" key="8">
    <source>
        <dbReference type="EMBL" id="MPN47526.1"/>
    </source>
</evidence>
<evidence type="ECO:0000259" key="7">
    <source>
        <dbReference type="Pfam" id="PF00697"/>
    </source>
</evidence>
<evidence type="ECO:0000256" key="2">
    <source>
        <dbReference type="ARBA" id="ARBA00012572"/>
    </source>
</evidence>
<dbReference type="Gene3D" id="3.20.20.70">
    <property type="entry name" value="Aldolase class I"/>
    <property type="match status" value="1"/>
</dbReference>
<evidence type="ECO:0000256" key="6">
    <source>
        <dbReference type="ARBA" id="ARBA00023235"/>
    </source>
</evidence>
<protein>
    <recommendedName>
        <fullName evidence="2">phosphoribosylanthranilate isomerase</fullName>
        <ecNumber evidence="2">5.3.1.24</ecNumber>
    </recommendedName>
</protein>
<name>A0A645I9E0_9ZZZZ</name>
<evidence type="ECO:0000256" key="3">
    <source>
        <dbReference type="ARBA" id="ARBA00022605"/>
    </source>
</evidence>
<dbReference type="GO" id="GO:0000162">
    <property type="term" value="P:L-tryptophan biosynthetic process"/>
    <property type="evidence" value="ECO:0007669"/>
    <property type="project" value="UniProtKB-UniPathway"/>
</dbReference>
<dbReference type="InterPro" id="IPR044643">
    <property type="entry name" value="TrpF_fam"/>
</dbReference>
<dbReference type="PANTHER" id="PTHR42894:SF1">
    <property type="entry name" value="N-(5'-PHOSPHORIBOSYL)ANTHRANILATE ISOMERASE"/>
    <property type="match status" value="1"/>
</dbReference>
<gene>
    <name evidence="8" type="primary">trpF_32</name>
    <name evidence="8" type="ORF">SDC9_195129</name>
</gene>
<dbReference type="EC" id="5.3.1.24" evidence="2"/>
<dbReference type="GO" id="GO:0004640">
    <property type="term" value="F:phosphoribosylanthranilate isomerase activity"/>
    <property type="evidence" value="ECO:0007669"/>
    <property type="project" value="UniProtKB-EC"/>
</dbReference>
<dbReference type="Pfam" id="PF00697">
    <property type="entry name" value="PRAI"/>
    <property type="match status" value="1"/>
</dbReference>
<evidence type="ECO:0000256" key="1">
    <source>
        <dbReference type="ARBA" id="ARBA00004664"/>
    </source>
</evidence>
<dbReference type="CDD" id="cd00405">
    <property type="entry name" value="PRAI"/>
    <property type="match status" value="1"/>
</dbReference>
<evidence type="ECO:0000256" key="4">
    <source>
        <dbReference type="ARBA" id="ARBA00022822"/>
    </source>
</evidence>
<dbReference type="PANTHER" id="PTHR42894">
    <property type="entry name" value="N-(5'-PHOSPHORIBOSYL)ANTHRANILATE ISOMERASE"/>
    <property type="match status" value="1"/>
</dbReference>
<dbReference type="SUPFAM" id="SSF51366">
    <property type="entry name" value="Ribulose-phoshate binding barrel"/>
    <property type="match status" value="1"/>
</dbReference>
<keyword evidence="3" id="KW-0028">Amino-acid biosynthesis</keyword>
<feature type="domain" description="N-(5'phosphoribosyl) anthranilate isomerase (PRAI)" evidence="7">
    <location>
        <begin position="13"/>
        <end position="186"/>
    </location>
</feature>
<dbReference type="InterPro" id="IPR001240">
    <property type="entry name" value="PRAI_dom"/>
</dbReference>
<evidence type="ECO:0000256" key="5">
    <source>
        <dbReference type="ARBA" id="ARBA00023141"/>
    </source>
</evidence>
<dbReference type="InterPro" id="IPR011060">
    <property type="entry name" value="RibuloseP-bd_barrel"/>
</dbReference>
<comment type="caution">
    <text evidence="8">The sequence shown here is derived from an EMBL/GenBank/DDBJ whole genome shotgun (WGS) entry which is preliminary data.</text>
</comment>
<keyword evidence="5" id="KW-0057">Aromatic amino acid biosynthesis</keyword>